<dbReference type="Proteomes" id="UP000273044">
    <property type="component" value="Chromosome"/>
</dbReference>
<dbReference type="EMBL" id="LR134406">
    <property type="protein sequence ID" value="VEH71469.1"/>
    <property type="molecule type" value="Genomic_DNA"/>
</dbReference>
<evidence type="ECO:0000313" key="2">
    <source>
        <dbReference type="Proteomes" id="UP000273044"/>
    </source>
</evidence>
<evidence type="ECO:0000313" key="1">
    <source>
        <dbReference type="EMBL" id="VEH71469.1"/>
    </source>
</evidence>
<proteinExistence type="predicted"/>
<reference evidence="1 2" key="1">
    <citation type="submission" date="2018-12" db="EMBL/GenBank/DDBJ databases">
        <authorList>
            <consortium name="Pathogen Informatics"/>
        </authorList>
    </citation>
    <scope>NUCLEOTIDE SEQUENCE [LARGE SCALE GENOMIC DNA]</scope>
    <source>
        <strain evidence="1 2">NCTC12967</strain>
    </source>
</reference>
<organism evidence="1 2">
    <name type="scientific">Arachnia propionica</name>
    <dbReference type="NCBI Taxonomy" id="1750"/>
    <lineage>
        <taxon>Bacteria</taxon>
        <taxon>Bacillati</taxon>
        <taxon>Actinomycetota</taxon>
        <taxon>Actinomycetes</taxon>
        <taxon>Propionibacteriales</taxon>
        <taxon>Propionibacteriaceae</taxon>
        <taxon>Arachnia</taxon>
    </lineage>
</organism>
<dbReference type="AlphaFoldDB" id="A0A3S4Y951"/>
<name>A0A3S4Y951_9ACTN</name>
<accession>A0A3S4Y951</accession>
<sequence length="36" mass="3810">MNQDLTFEIVAPQCGSASVAHPTCSNALVEDLFGDE</sequence>
<gene>
    <name evidence="1" type="ORF">NCTC12967_02791</name>
</gene>
<protein>
    <submittedName>
        <fullName evidence="1">Uncharacterized protein</fullName>
    </submittedName>
</protein>
<keyword evidence="2" id="KW-1185">Reference proteome</keyword>